<proteinExistence type="predicted"/>
<protein>
    <submittedName>
        <fullName evidence="1">Uncharacterized protein</fullName>
    </submittedName>
</protein>
<organism evidence="1 2">
    <name type="scientific">Ceratodon purpureus</name>
    <name type="common">Fire moss</name>
    <name type="synonym">Dicranum purpureum</name>
    <dbReference type="NCBI Taxonomy" id="3225"/>
    <lineage>
        <taxon>Eukaryota</taxon>
        <taxon>Viridiplantae</taxon>
        <taxon>Streptophyta</taxon>
        <taxon>Embryophyta</taxon>
        <taxon>Bryophyta</taxon>
        <taxon>Bryophytina</taxon>
        <taxon>Bryopsida</taxon>
        <taxon>Dicranidae</taxon>
        <taxon>Pseudoditrichales</taxon>
        <taxon>Ditrichaceae</taxon>
        <taxon>Ceratodon</taxon>
    </lineage>
</organism>
<name>A0A8T0IBA7_CERPU</name>
<accession>A0A8T0IBA7</accession>
<gene>
    <name evidence="1" type="ORF">KC19_4G216500</name>
</gene>
<dbReference type="Proteomes" id="UP000822688">
    <property type="component" value="Chromosome 4"/>
</dbReference>
<keyword evidence="2" id="KW-1185">Reference proteome</keyword>
<reference evidence="1" key="1">
    <citation type="submission" date="2020-06" db="EMBL/GenBank/DDBJ databases">
        <title>WGS assembly of Ceratodon purpureus strain R40.</title>
        <authorList>
            <person name="Carey S.B."/>
            <person name="Jenkins J."/>
            <person name="Shu S."/>
            <person name="Lovell J.T."/>
            <person name="Sreedasyam A."/>
            <person name="Maumus F."/>
            <person name="Tiley G.P."/>
            <person name="Fernandez-Pozo N."/>
            <person name="Barry K."/>
            <person name="Chen C."/>
            <person name="Wang M."/>
            <person name="Lipzen A."/>
            <person name="Daum C."/>
            <person name="Saski C.A."/>
            <person name="Payton A.C."/>
            <person name="Mcbreen J.C."/>
            <person name="Conrad R.E."/>
            <person name="Kollar L.M."/>
            <person name="Olsson S."/>
            <person name="Huttunen S."/>
            <person name="Landis J.B."/>
            <person name="Wickett N.J."/>
            <person name="Johnson M.G."/>
            <person name="Rensing S.A."/>
            <person name="Grimwood J."/>
            <person name="Schmutz J."/>
            <person name="Mcdaniel S.F."/>
        </authorList>
    </citation>
    <scope>NUCLEOTIDE SEQUENCE</scope>
    <source>
        <strain evidence="1">R40</strain>
    </source>
</reference>
<comment type="caution">
    <text evidence="1">The sequence shown here is derived from an EMBL/GenBank/DDBJ whole genome shotgun (WGS) entry which is preliminary data.</text>
</comment>
<evidence type="ECO:0000313" key="2">
    <source>
        <dbReference type="Proteomes" id="UP000822688"/>
    </source>
</evidence>
<dbReference type="AlphaFoldDB" id="A0A8T0IBA7"/>
<sequence>MAFKPVVPPLHTTRSMRCSVARLTQLVLSLTPIPLKLPGEWRRWPCVWSGQSLCTPFQVPDRRPTSSSSCPRLGYRRSLHRPDGGGGERINTCFCGYETCQMIWLANGFSLPM</sequence>
<evidence type="ECO:0000313" key="1">
    <source>
        <dbReference type="EMBL" id="KAG0580994.1"/>
    </source>
</evidence>
<dbReference type="EMBL" id="CM026424">
    <property type="protein sequence ID" value="KAG0580994.1"/>
    <property type="molecule type" value="Genomic_DNA"/>
</dbReference>